<dbReference type="InterPro" id="IPR014145">
    <property type="entry name" value="LigD_pol_dom"/>
</dbReference>
<dbReference type="EMBL" id="GL832959">
    <property type="protein sequence ID" value="EGD81480.1"/>
    <property type="molecule type" value="Genomic_DNA"/>
</dbReference>
<dbReference type="OMA" id="VTTAWWK"/>
<dbReference type="Gene3D" id="3.90.920.10">
    <property type="entry name" value="DNA primase, PRIM domain"/>
    <property type="match status" value="1"/>
</dbReference>
<protein>
    <recommendedName>
        <fullName evidence="2">DNA ligase D polymerase domain-containing protein</fullName>
    </recommendedName>
</protein>
<dbReference type="CDD" id="cd04861">
    <property type="entry name" value="LigD_Pol_like"/>
    <property type="match status" value="1"/>
</dbReference>
<dbReference type="PANTHER" id="PTHR42705:SF2">
    <property type="entry name" value="BIFUNCTIONAL NON-HOMOLOGOUS END JOINING PROTEIN LIGD"/>
    <property type="match status" value="1"/>
</dbReference>
<dbReference type="eggNOG" id="ENOG502T0S3">
    <property type="taxonomic scope" value="Eukaryota"/>
</dbReference>
<evidence type="ECO:0000256" key="1">
    <source>
        <dbReference type="SAM" id="MobiDB-lite"/>
    </source>
</evidence>
<feature type="region of interest" description="Disordered" evidence="1">
    <location>
        <begin position="1"/>
        <end position="67"/>
    </location>
</feature>
<reference evidence="3" key="1">
    <citation type="submission" date="2009-08" db="EMBL/GenBank/DDBJ databases">
        <title>Annotation of Salpingoeca rosetta.</title>
        <authorList>
            <consortium name="The Broad Institute Genome Sequencing Platform"/>
            <person name="Russ C."/>
            <person name="Cuomo C."/>
            <person name="Burger G."/>
            <person name="Gray M.W."/>
            <person name="Holland P.W.H."/>
            <person name="King N."/>
            <person name="Lang F.B.F."/>
            <person name="Roger A.J."/>
            <person name="Ruiz-Trillo I."/>
            <person name="Young S.K."/>
            <person name="Zeng Q."/>
            <person name="Gargeya S."/>
            <person name="Alvarado L."/>
            <person name="Berlin A."/>
            <person name="Chapman S.B."/>
            <person name="Chen Z."/>
            <person name="Freedman E."/>
            <person name="Gellesch M."/>
            <person name="Goldberg J."/>
            <person name="Griggs A."/>
            <person name="Gujja S."/>
            <person name="Heilman E."/>
            <person name="Heiman D."/>
            <person name="Howarth C."/>
            <person name="Mehta T."/>
            <person name="Neiman D."/>
            <person name="Pearson M."/>
            <person name="Roberts A."/>
            <person name="Saif S."/>
            <person name="Shea T."/>
            <person name="Shenoy N."/>
            <person name="Sisk P."/>
            <person name="Stolte C."/>
            <person name="Sykes S."/>
            <person name="White J."/>
            <person name="Yandava C."/>
            <person name="Haas B."/>
            <person name="Nusbaum C."/>
            <person name="Birren B."/>
        </authorList>
    </citation>
    <scope>NUCLEOTIDE SEQUENCE</scope>
    <source>
        <strain evidence="3">ATCC 50818</strain>
    </source>
</reference>
<proteinExistence type="predicted"/>
<feature type="compositionally biased region" description="Basic and acidic residues" evidence="1">
    <location>
        <begin position="39"/>
        <end position="55"/>
    </location>
</feature>
<dbReference type="AlphaFoldDB" id="F2U1H8"/>
<dbReference type="Proteomes" id="UP000007799">
    <property type="component" value="Unassembled WGS sequence"/>
</dbReference>
<dbReference type="KEGG" id="sre:PTSG_02198"/>
<organism evidence="3 4">
    <name type="scientific">Salpingoeca rosetta (strain ATCC 50818 / BSB-021)</name>
    <dbReference type="NCBI Taxonomy" id="946362"/>
    <lineage>
        <taxon>Eukaryota</taxon>
        <taxon>Choanoflagellata</taxon>
        <taxon>Craspedida</taxon>
        <taxon>Salpingoecidae</taxon>
        <taxon>Salpingoeca</taxon>
    </lineage>
</organism>
<dbReference type="InParanoid" id="F2U1H8"/>
<evidence type="ECO:0000313" key="4">
    <source>
        <dbReference type="Proteomes" id="UP000007799"/>
    </source>
</evidence>
<evidence type="ECO:0000313" key="3">
    <source>
        <dbReference type="EMBL" id="EGD81480.1"/>
    </source>
</evidence>
<feature type="domain" description="DNA ligase D polymerase" evidence="2">
    <location>
        <begin position="92"/>
        <end position="350"/>
    </location>
</feature>
<keyword evidence="4" id="KW-1185">Reference proteome</keyword>
<dbReference type="GeneID" id="16077278"/>
<sequence length="384" mass="42760">MVFTRKGTDTATGQTAKREHADGDKAAKRSKAKGGMAMAKKETASATTTKKEKPHMPSQRQMSKKGYGPGETMFGIRFTHPDKVMFPKAKLTKANLAQYYLDIGNFIMPYLNDRPLTIVRGIRGATDERQFVQRHPPAGLHPTMKHGKIKQKDGRTLEYMYAEEAMALVAAVQMDTVEFHAWQAKFQSPNHPDQLVFDLDPGEGVTFSTLVEVARAMRKVLEDEFHLKSFIMLTGSVGLHIVCPLHPPEKTFDVTHDFAKGVAYFLEVAKPSIVTAKPGKPSRIGKVFIDYIRNSYNQTSIVPYSTRARPEAPVATPVDWSELDSIKAPNQFTTKTVLERVRSASFKDPWKGFGAVHQHIPQDWRDTMSKLLSSAPGSSSSSAH</sequence>
<dbReference type="NCBIfam" id="TIGR02778">
    <property type="entry name" value="ligD_pol"/>
    <property type="match status" value="1"/>
</dbReference>
<dbReference type="PANTHER" id="PTHR42705">
    <property type="entry name" value="BIFUNCTIONAL NON-HOMOLOGOUS END JOINING PROTEIN LIGD"/>
    <property type="match status" value="1"/>
</dbReference>
<dbReference type="RefSeq" id="XP_004996684.1">
    <property type="nucleotide sequence ID" value="XM_004996627.1"/>
</dbReference>
<dbReference type="InterPro" id="IPR052171">
    <property type="entry name" value="NHEJ_LigD"/>
</dbReference>
<evidence type="ECO:0000259" key="2">
    <source>
        <dbReference type="Pfam" id="PF21686"/>
    </source>
</evidence>
<gene>
    <name evidence="3" type="ORF">PTSG_02198</name>
</gene>
<accession>F2U1H8</accession>
<dbReference type="Pfam" id="PF21686">
    <property type="entry name" value="LigD_Prim-Pol"/>
    <property type="match status" value="1"/>
</dbReference>
<name>F2U1H8_SALR5</name>
<feature type="compositionally biased region" description="Basic and acidic residues" evidence="1">
    <location>
        <begin position="16"/>
        <end position="27"/>
    </location>
</feature>
<dbReference type="OrthoDB" id="10529000at2759"/>